<feature type="compositionally biased region" description="Polar residues" evidence="1">
    <location>
        <begin position="847"/>
        <end position="856"/>
    </location>
</feature>
<feature type="region of interest" description="Disordered" evidence="1">
    <location>
        <begin position="169"/>
        <end position="198"/>
    </location>
</feature>
<feature type="compositionally biased region" description="Basic and acidic residues" evidence="1">
    <location>
        <begin position="976"/>
        <end position="988"/>
    </location>
</feature>
<feature type="compositionally biased region" description="Polar residues" evidence="1">
    <location>
        <begin position="120"/>
        <end position="132"/>
    </location>
</feature>
<feature type="region of interest" description="Disordered" evidence="1">
    <location>
        <begin position="847"/>
        <end position="878"/>
    </location>
</feature>
<gene>
    <name evidence="2" type="ORF">E4U43_003045</name>
</gene>
<dbReference type="OrthoDB" id="5406427at2759"/>
<accession>A0A9P7N635</accession>
<feature type="compositionally biased region" description="Basic and acidic residues" evidence="1">
    <location>
        <begin position="693"/>
        <end position="706"/>
    </location>
</feature>
<feature type="region of interest" description="Disordered" evidence="1">
    <location>
        <begin position="963"/>
        <end position="1007"/>
    </location>
</feature>
<organism evidence="2 3">
    <name type="scientific">Claviceps pusilla</name>
    <dbReference type="NCBI Taxonomy" id="123648"/>
    <lineage>
        <taxon>Eukaryota</taxon>
        <taxon>Fungi</taxon>
        <taxon>Dikarya</taxon>
        <taxon>Ascomycota</taxon>
        <taxon>Pezizomycotina</taxon>
        <taxon>Sordariomycetes</taxon>
        <taxon>Hypocreomycetidae</taxon>
        <taxon>Hypocreales</taxon>
        <taxon>Clavicipitaceae</taxon>
        <taxon>Claviceps</taxon>
    </lineage>
</organism>
<feature type="region of interest" description="Disordered" evidence="1">
    <location>
        <begin position="116"/>
        <end position="155"/>
    </location>
</feature>
<feature type="compositionally biased region" description="Polar residues" evidence="1">
    <location>
        <begin position="392"/>
        <end position="413"/>
    </location>
</feature>
<feature type="compositionally biased region" description="Basic residues" evidence="1">
    <location>
        <begin position="477"/>
        <end position="487"/>
    </location>
</feature>
<feature type="region of interest" description="Disordered" evidence="1">
    <location>
        <begin position="18"/>
        <end position="95"/>
    </location>
</feature>
<feature type="region of interest" description="Disordered" evidence="1">
    <location>
        <begin position="630"/>
        <end position="725"/>
    </location>
</feature>
<evidence type="ECO:0000313" key="3">
    <source>
        <dbReference type="Proteomes" id="UP000748025"/>
    </source>
</evidence>
<evidence type="ECO:0000313" key="2">
    <source>
        <dbReference type="EMBL" id="KAG5995317.1"/>
    </source>
</evidence>
<keyword evidence="3" id="KW-1185">Reference proteome</keyword>
<reference evidence="2" key="1">
    <citation type="journal article" date="2020" name="bioRxiv">
        <title>Whole genome comparisons of ergot fungi reveals the divergence and evolution of species within the genus Claviceps are the result of varying mechanisms driving genome evolution and host range expansion.</title>
        <authorList>
            <person name="Wyka S.A."/>
            <person name="Mondo S.J."/>
            <person name="Liu M."/>
            <person name="Dettman J."/>
            <person name="Nalam V."/>
            <person name="Broders K.D."/>
        </authorList>
    </citation>
    <scope>NUCLEOTIDE SEQUENCE</scope>
    <source>
        <strain evidence="2">CCC 602</strain>
    </source>
</reference>
<comment type="caution">
    <text evidence="2">The sequence shown here is derived from an EMBL/GenBank/DDBJ whole genome shotgun (WGS) entry which is preliminary data.</text>
</comment>
<evidence type="ECO:0008006" key="4">
    <source>
        <dbReference type="Google" id="ProtNLM"/>
    </source>
</evidence>
<feature type="region of interest" description="Disordered" evidence="1">
    <location>
        <begin position="379"/>
        <end position="415"/>
    </location>
</feature>
<feature type="compositionally biased region" description="Acidic residues" evidence="1">
    <location>
        <begin position="521"/>
        <end position="537"/>
    </location>
</feature>
<feature type="compositionally biased region" description="Polar residues" evidence="1">
    <location>
        <begin position="169"/>
        <end position="183"/>
    </location>
</feature>
<sequence length="1007" mass="107085">MATAHDIRFPADAVASHSPAFAYDRDTRTSTSNQAGPCRAEPHLPNPTFALSSFPSLTATPIARARRRPTSMADLQQSCSLSTSPVSDPGSGIESRIAALPQFSFNPGASIPSGPRFTAALSSPVSPNTSRLVPSPSRPAGHGHRRGGSEFVGGSIRDGNSIAIAVMSTSPTKSDSGLASSSLQPPPRRGHRRGVSGAIPINDLPFLYPQPDFLSQKGSSAPNSPTTFSLHDSTLLPLDDEACPLPQPLATTVPIKGLNDAEGDAINHRSASVPNSPPRKEPSPRQIKSARARVGFSDTLEFIPRPLSLVSIDTSSTMTARLGHSVSGSISSIISATSPADRDSVAPLVRGPSHETTVDSRPSTAGAILERTASDFKGAAAGNTLSPRRRNSVNTLLDNVLPDSTNASDSSPSKMPKRWSFFGLEPFLGSTPASKQQLLCSVNSSESMTKPAMGKGSLSDHEYDFSGEDDANDAKKERKRTSRKKRVKGWAGAILPLRSNKKQSKMLAVRPPTPPPSVGVLDEDEDEVEVEDEDEKETDMVQGAPESDTSFITPTVLITESQPTENDSTVPKRRSYEDAGCPMIDLDAALGPFNTPLPRNAEWDAAQRAGGLGGKRKLYSAQGMKGFSGPGMHYHRRAESAPDLPPFDSGRSGIHKFGSSSTMADVFEEDEEDDGDGDGDGDGDVQSTQSVTESKELRGEERRDGDGGDGETTFSTTAGNKPAALSESVVDVGAMSDMLLKAADSRRHSCGATSSENASAMHRVRTECSKSSLHSVHEEIIAEEPPFRIMLRNTSVFGGLPVEQQANSASSSPMLSPCQRDASSIVEVNQLSSLNNGVVAAPLSPYSTSHASSVGSPRSPMSIDAQRMSTTPSSMTDENSFHSLLMSGEPGPELRISVDYDISSLTSSTSTMTRESAFIPTARMSQPSLRAQRPVSVSSAAFGRRRSSLVSLSRLISSAHGERSKLSMEVTLDNESEARKNRSKDSKTKRLGRMMQFWKPNKDSGPA</sequence>
<feature type="compositionally biased region" description="Acidic residues" evidence="1">
    <location>
        <begin position="666"/>
        <end position="683"/>
    </location>
</feature>
<feature type="region of interest" description="Disordered" evidence="1">
    <location>
        <begin position="445"/>
        <end position="487"/>
    </location>
</feature>
<evidence type="ECO:0000256" key="1">
    <source>
        <dbReference type="SAM" id="MobiDB-lite"/>
    </source>
</evidence>
<dbReference type="AlphaFoldDB" id="A0A9P7N635"/>
<feature type="region of interest" description="Disordered" evidence="1">
    <location>
        <begin position="267"/>
        <end position="288"/>
    </location>
</feature>
<proteinExistence type="predicted"/>
<dbReference type="Proteomes" id="UP000748025">
    <property type="component" value="Unassembled WGS sequence"/>
</dbReference>
<protein>
    <recommendedName>
        <fullName evidence="4">Cell wall proline rich protein</fullName>
    </recommendedName>
</protein>
<feature type="compositionally biased region" description="Polar residues" evidence="1">
    <location>
        <begin position="73"/>
        <end position="86"/>
    </location>
</feature>
<feature type="region of interest" description="Disordered" evidence="1">
    <location>
        <begin position="503"/>
        <end position="548"/>
    </location>
</feature>
<feature type="compositionally biased region" description="Polar residues" evidence="1">
    <location>
        <begin position="867"/>
        <end position="878"/>
    </location>
</feature>
<name>A0A9P7N635_9HYPO</name>
<dbReference type="EMBL" id="SRPW01002143">
    <property type="protein sequence ID" value="KAG5995317.1"/>
    <property type="molecule type" value="Genomic_DNA"/>
</dbReference>